<dbReference type="Pfam" id="PF14580">
    <property type="entry name" value="LRR_9"/>
    <property type="match status" value="1"/>
</dbReference>
<organism evidence="3 4">
    <name type="scientific">Mugilogobius chulae</name>
    <name type="common">yellowstripe goby</name>
    <dbReference type="NCBI Taxonomy" id="88201"/>
    <lineage>
        <taxon>Eukaryota</taxon>
        <taxon>Metazoa</taxon>
        <taxon>Chordata</taxon>
        <taxon>Craniata</taxon>
        <taxon>Vertebrata</taxon>
        <taxon>Euteleostomi</taxon>
        <taxon>Actinopterygii</taxon>
        <taxon>Neopterygii</taxon>
        <taxon>Teleostei</taxon>
        <taxon>Neoteleostei</taxon>
        <taxon>Acanthomorphata</taxon>
        <taxon>Gobiaria</taxon>
        <taxon>Gobiiformes</taxon>
        <taxon>Gobioidei</taxon>
        <taxon>Gobiidae</taxon>
        <taxon>Gobionellinae</taxon>
        <taxon>Mugilogobius</taxon>
    </lineage>
</organism>
<keyword evidence="2" id="KW-0677">Repeat</keyword>
<proteinExistence type="predicted"/>
<dbReference type="InterPro" id="IPR032675">
    <property type="entry name" value="LRR_dom_sf"/>
</dbReference>
<reference evidence="4" key="1">
    <citation type="submission" date="2024-04" db="EMBL/GenBank/DDBJ databases">
        <title>Salinicola lusitanus LLJ914,a marine bacterium isolated from the Okinawa Trough.</title>
        <authorList>
            <person name="Li J."/>
        </authorList>
    </citation>
    <scope>NUCLEOTIDE SEQUENCE [LARGE SCALE GENOMIC DNA]</scope>
</reference>
<accession>A0AAW0N609</accession>
<dbReference type="SUPFAM" id="SSF52058">
    <property type="entry name" value="L domain-like"/>
    <property type="match status" value="1"/>
</dbReference>
<name>A0AAW0N609_9GOBI</name>
<dbReference type="PANTHER" id="PTHR15454">
    <property type="entry name" value="NISCHARIN RELATED"/>
    <property type="match status" value="1"/>
</dbReference>
<dbReference type="SMART" id="SM00365">
    <property type="entry name" value="LRR_SD22"/>
    <property type="match status" value="3"/>
</dbReference>
<dbReference type="Proteomes" id="UP001460270">
    <property type="component" value="Unassembled WGS sequence"/>
</dbReference>
<dbReference type="PROSITE" id="PS51450">
    <property type="entry name" value="LRR"/>
    <property type="match status" value="2"/>
</dbReference>
<comment type="caution">
    <text evidence="3">The sequence shown here is derived from an EMBL/GenBank/DDBJ whole genome shotgun (WGS) entry which is preliminary data.</text>
</comment>
<dbReference type="AlphaFoldDB" id="A0AAW0N609"/>
<protein>
    <submittedName>
        <fullName evidence="3">Uncharacterized protein</fullName>
    </submittedName>
</protein>
<dbReference type="PANTHER" id="PTHR15454:SF56">
    <property type="entry name" value="PROTEIN PHOSPHATASE 1 REGULATORY SUBUNIT 7-RELATED"/>
    <property type="match status" value="1"/>
</dbReference>
<evidence type="ECO:0000313" key="3">
    <source>
        <dbReference type="EMBL" id="KAK7889584.1"/>
    </source>
</evidence>
<dbReference type="Gene3D" id="3.80.10.10">
    <property type="entry name" value="Ribonuclease Inhibitor"/>
    <property type="match status" value="1"/>
</dbReference>
<dbReference type="EMBL" id="JBBPFD010000018">
    <property type="protein sequence ID" value="KAK7889584.1"/>
    <property type="molecule type" value="Genomic_DNA"/>
</dbReference>
<keyword evidence="1" id="KW-0433">Leucine-rich repeat</keyword>
<sequence>MLQCLEVLEADNNLIESLEGLHHLPRLEEVLLRNNKISSLADLQPLASCPKLKHLDLRDNPVTQSDGAEAELKALLPSVTELLL</sequence>
<gene>
    <name evidence="3" type="ORF">WMY93_025144</name>
</gene>
<keyword evidence="4" id="KW-1185">Reference proteome</keyword>
<dbReference type="GO" id="GO:0005737">
    <property type="term" value="C:cytoplasm"/>
    <property type="evidence" value="ECO:0007669"/>
    <property type="project" value="TreeGrafter"/>
</dbReference>
<evidence type="ECO:0000256" key="2">
    <source>
        <dbReference type="ARBA" id="ARBA00022737"/>
    </source>
</evidence>
<evidence type="ECO:0000313" key="4">
    <source>
        <dbReference type="Proteomes" id="UP001460270"/>
    </source>
</evidence>
<dbReference type="InterPro" id="IPR001611">
    <property type="entry name" value="Leu-rich_rpt"/>
</dbReference>
<evidence type="ECO:0000256" key="1">
    <source>
        <dbReference type="ARBA" id="ARBA00022614"/>
    </source>
</evidence>